<gene>
    <name evidence="2" type="ORF">NAF29_02725</name>
</gene>
<keyword evidence="1" id="KW-1133">Transmembrane helix</keyword>
<evidence type="ECO:0000313" key="3">
    <source>
        <dbReference type="Proteomes" id="UP001165393"/>
    </source>
</evidence>
<feature type="transmembrane region" description="Helical" evidence="1">
    <location>
        <begin position="14"/>
        <end position="33"/>
    </location>
</feature>
<dbReference type="Proteomes" id="UP001165393">
    <property type="component" value="Unassembled WGS sequence"/>
</dbReference>
<evidence type="ECO:0000256" key="1">
    <source>
        <dbReference type="SAM" id="Phobius"/>
    </source>
</evidence>
<keyword evidence="1" id="KW-0472">Membrane</keyword>
<dbReference type="RefSeq" id="WP_251259948.1">
    <property type="nucleotide sequence ID" value="NZ_JAMQGP010000001.1"/>
</dbReference>
<keyword evidence="3" id="KW-1185">Reference proteome</keyword>
<sequence length="154" mass="17118">MDSQNYVDGINRRLLLVIVGVVLMLALVFGISITTSKSRSQWDASIGDILERDFRVTLAGVIAEARLKGNVSFVEIQGRKIKVNRAGRPMVAGLNNEPDCGAIWFQVMGFEPNNRSYPVSPVVVTKKVDDRKTVACRFYGMSGDFFDYTPDPIK</sequence>
<organism evidence="2 3">
    <name type="scientific">Echinimonas agarilytica</name>
    <dbReference type="NCBI Taxonomy" id="1215918"/>
    <lineage>
        <taxon>Bacteria</taxon>
        <taxon>Pseudomonadati</taxon>
        <taxon>Pseudomonadota</taxon>
        <taxon>Gammaproteobacteria</taxon>
        <taxon>Alteromonadales</taxon>
        <taxon>Echinimonadaceae</taxon>
        <taxon>Echinimonas</taxon>
    </lineage>
</organism>
<accession>A0AA41W4A6</accession>
<proteinExistence type="predicted"/>
<comment type="caution">
    <text evidence="2">The sequence shown here is derived from an EMBL/GenBank/DDBJ whole genome shotgun (WGS) entry which is preliminary data.</text>
</comment>
<dbReference type="EMBL" id="JAMQGP010000001">
    <property type="protein sequence ID" value="MCM2678585.1"/>
    <property type="molecule type" value="Genomic_DNA"/>
</dbReference>
<protein>
    <submittedName>
        <fullName evidence="2">Uncharacterized protein</fullName>
    </submittedName>
</protein>
<dbReference type="AlphaFoldDB" id="A0AA41W4A6"/>
<reference evidence="2 3" key="1">
    <citation type="journal article" date="2013" name="Antonie Van Leeuwenhoek">
        <title>Echinimonas agarilytica gen. nov., sp. nov., a new gammaproteobacterium isolated from the sea urchin Strongylocentrotus intermedius.</title>
        <authorList>
            <person name="Nedashkovskaya O.I."/>
            <person name="Stenkova A.M."/>
            <person name="Zhukova N.V."/>
            <person name="Van Trappen S."/>
            <person name="Lee J.S."/>
            <person name="Kim S.B."/>
        </authorList>
    </citation>
    <scope>NUCLEOTIDE SEQUENCE [LARGE SCALE GENOMIC DNA]</scope>
    <source>
        <strain evidence="2 3">KMM 6351</strain>
    </source>
</reference>
<name>A0AA41W4A6_9GAMM</name>
<keyword evidence="1" id="KW-0812">Transmembrane</keyword>
<evidence type="ECO:0000313" key="2">
    <source>
        <dbReference type="EMBL" id="MCM2678585.1"/>
    </source>
</evidence>